<dbReference type="InterPro" id="IPR050403">
    <property type="entry name" value="Myosin_RLC"/>
</dbReference>
<evidence type="ECO:0000313" key="6">
    <source>
        <dbReference type="Proteomes" id="UP001497623"/>
    </source>
</evidence>
<dbReference type="InterPro" id="IPR002048">
    <property type="entry name" value="EF_hand_dom"/>
</dbReference>
<dbReference type="PROSITE" id="PS00018">
    <property type="entry name" value="EF_HAND_1"/>
    <property type="match status" value="1"/>
</dbReference>
<feature type="domain" description="EF-hand" evidence="4">
    <location>
        <begin position="77"/>
        <end position="112"/>
    </location>
</feature>
<evidence type="ECO:0000313" key="5">
    <source>
        <dbReference type="EMBL" id="CAL4094894.1"/>
    </source>
</evidence>
<evidence type="ECO:0000256" key="2">
    <source>
        <dbReference type="ARBA" id="ARBA00022837"/>
    </source>
</evidence>
<evidence type="ECO:0000256" key="1">
    <source>
        <dbReference type="ARBA" id="ARBA00022737"/>
    </source>
</evidence>
<dbReference type="AlphaFoldDB" id="A0AAV2QS12"/>
<dbReference type="EMBL" id="CAXKWB010009480">
    <property type="protein sequence ID" value="CAL4094894.1"/>
    <property type="molecule type" value="Genomic_DNA"/>
</dbReference>
<evidence type="ECO:0000256" key="3">
    <source>
        <dbReference type="SAM" id="MobiDB-lite"/>
    </source>
</evidence>
<dbReference type="PROSITE" id="PS50222">
    <property type="entry name" value="EF_HAND_2"/>
    <property type="match status" value="1"/>
</dbReference>
<feature type="non-terminal residue" evidence="5">
    <location>
        <position position="1"/>
    </location>
</feature>
<dbReference type="Proteomes" id="UP001497623">
    <property type="component" value="Unassembled WGS sequence"/>
</dbReference>
<dbReference type="GO" id="GO:0005509">
    <property type="term" value="F:calcium ion binding"/>
    <property type="evidence" value="ECO:0007669"/>
    <property type="project" value="InterPro"/>
</dbReference>
<evidence type="ECO:0000259" key="4">
    <source>
        <dbReference type="PROSITE" id="PS50222"/>
    </source>
</evidence>
<name>A0AAV2QS12_MEGNR</name>
<dbReference type="FunFam" id="1.10.238.10:FF:000001">
    <property type="entry name" value="Calmodulin 1"/>
    <property type="match status" value="1"/>
</dbReference>
<gene>
    <name evidence="5" type="ORF">MNOR_LOCUS15266</name>
</gene>
<dbReference type="InterPro" id="IPR018247">
    <property type="entry name" value="EF_Hand_1_Ca_BS"/>
</dbReference>
<dbReference type="PANTHER" id="PTHR23049">
    <property type="entry name" value="MYOSIN REGULATORY LIGHT CHAIN 2"/>
    <property type="match status" value="1"/>
</dbReference>
<keyword evidence="6" id="KW-1185">Reference proteome</keyword>
<dbReference type="InterPro" id="IPR011992">
    <property type="entry name" value="EF-hand-dom_pair"/>
</dbReference>
<sequence>GGGVRPPGAATKGIKGCYDAPHSARRSYTRQQPYRHLGGQDLITAANMSRKAGSKSSGKKAKKSAAGSNVFDMFTQKQVAEFKEGFQLMDHDKDGVLGIADLRNIFDEVGKIVTDQELDEMLADAPSPINFTMLLNMFAERSSGEQDDDEVVAKAFKAFSDDEGLIDADNLRMSLITFGDKFTSAEADDALEQMDIDDNGKVLLREVIELITGTEVVDEVEAPAETTSI</sequence>
<feature type="region of interest" description="Disordered" evidence="3">
    <location>
        <begin position="1"/>
        <end position="39"/>
    </location>
</feature>
<feature type="non-terminal residue" evidence="5">
    <location>
        <position position="229"/>
    </location>
</feature>
<accession>A0AAV2QS12</accession>
<proteinExistence type="predicted"/>
<keyword evidence="1" id="KW-0677">Repeat</keyword>
<reference evidence="5 6" key="1">
    <citation type="submission" date="2024-05" db="EMBL/GenBank/DDBJ databases">
        <authorList>
            <person name="Wallberg A."/>
        </authorList>
    </citation>
    <scope>NUCLEOTIDE SEQUENCE [LARGE SCALE GENOMIC DNA]</scope>
</reference>
<comment type="caution">
    <text evidence="5">The sequence shown here is derived from an EMBL/GenBank/DDBJ whole genome shotgun (WGS) entry which is preliminary data.</text>
</comment>
<protein>
    <recommendedName>
        <fullName evidence="4">EF-hand domain-containing protein</fullName>
    </recommendedName>
</protein>
<dbReference type="SUPFAM" id="SSF47473">
    <property type="entry name" value="EF-hand"/>
    <property type="match status" value="1"/>
</dbReference>
<dbReference type="Gene3D" id="1.10.238.10">
    <property type="entry name" value="EF-hand"/>
    <property type="match status" value="2"/>
</dbReference>
<keyword evidence="2" id="KW-0106">Calcium</keyword>
<organism evidence="5 6">
    <name type="scientific">Meganyctiphanes norvegica</name>
    <name type="common">Northern krill</name>
    <name type="synonym">Thysanopoda norvegica</name>
    <dbReference type="NCBI Taxonomy" id="48144"/>
    <lineage>
        <taxon>Eukaryota</taxon>
        <taxon>Metazoa</taxon>
        <taxon>Ecdysozoa</taxon>
        <taxon>Arthropoda</taxon>
        <taxon>Crustacea</taxon>
        <taxon>Multicrustacea</taxon>
        <taxon>Malacostraca</taxon>
        <taxon>Eumalacostraca</taxon>
        <taxon>Eucarida</taxon>
        <taxon>Euphausiacea</taxon>
        <taxon>Euphausiidae</taxon>
        <taxon>Meganyctiphanes</taxon>
    </lineage>
</organism>